<dbReference type="PANTHER" id="PTHR43489">
    <property type="entry name" value="ISOMERASE"/>
    <property type="match status" value="1"/>
</dbReference>
<dbReference type="Gene3D" id="3.20.20.150">
    <property type="entry name" value="Divalent-metal-dependent TIM barrel enzymes"/>
    <property type="match status" value="1"/>
</dbReference>
<dbReference type="InterPro" id="IPR013022">
    <property type="entry name" value="Xyl_isomerase-like_TIM-brl"/>
</dbReference>
<feature type="chain" id="PRO_5023115283" evidence="2">
    <location>
        <begin position="26"/>
        <end position="294"/>
    </location>
</feature>
<gene>
    <name evidence="4" type="ORF">Pla123a_31190</name>
</gene>
<accession>A0A5C5YLD3</accession>
<evidence type="ECO:0000259" key="3">
    <source>
        <dbReference type="Pfam" id="PF01261"/>
    </source>
</evidence>
<keyword evidence="5" id="KW-1185">Reference proteome</keyword>
<dbReference type="GO" id="GO:0016853">
    <property type="term" value="F:isomerase activity"/>
    <property type="evidence" value="ECO:0007669"/>
    <property type="project" value="UniProtKB-KW"/>
</dbReference>
<dbReference type="Pfam" id="PF01261">
    <property type="entry name" value="AP_endonuc_2"/>
    <property type="match status" value="1"/>
</dbReference>
<keyword evidence="2" id="KW-0732">Signal</keyword>
<dbReference type="RefSeq" id="WP_146588515.1">
    <property type="nucleotide sequence ID" value="NZ_SJPO01000007.1"/>
</dbReference>
<keyword evidence="1" id="KW-0413">Isomerase</keyword>
<evidence type="ECO:0000313" key="4">
    <source>
        <dbReference type="EMBL" id="TWT75609.1"/>
    </source>
</evidence>
<dbReference type="InterPro" id="IPR036237">
    <property type="entry name" value="Xyl_isomerase-like_sf"/>
</dbReference>
<evidence type="ECO:0000313" key="5">
    <source>
        <dbReference type="Proteomes" id="UP000318478"/>
    </source>
</evidence>
<dbReference type="Proteomes" id="UP000318478">
    <property type="component" value="Unassembled WGS sequence"/>
</dbReference>
<reference evidence="4 5" key="1">
    <citation type="submission" date="2019-02" db="EMBL/GenBank/DDBJ databases">
        <title>Deep-cultivation of Planctomycetes and their phenomic and genomic characterization uncovers novel biology.</title>
        <authorList>
            <person name="Wiegand S."/>
            <person name="Jogler M."/>
            <person name="Boedeker C."/>
            <person name="Pinto D."/>
            <person name="Vollmers J."/>
            <person name="Rivas-Marin E."/>
            <person name="Kohn T."/>
            <person name="Peeters S.H."/>
            <person name="Heuer A."/>
            <person name="Rast P."/>
            <person name="Oberbeckmann S."/>
            <person name="Bunk B."/>
            <person name="Jeske O."/>
            <person name="Meyerdierks A."/>
            <person name="Storesund J.E."/>
            <person name="Kallscheuer N."/>
            <person name="Luecker S."/>
            <person name="Lage O.M."/>
            <person name="Pohl T."/>
            <person name="Merkel B.J."/>
            <person name="Hornburger P."/>
            <person name="Mueller R.-W."/>
            <person name="Bruemmer F."/>
            <person name="Labrenz M."/>
            <person name="Spormann A.M."/>
            <person name="Op Den Camp H."/>
            <person name="Overmann J."/>
            <person name="Amann R."/>
            <person name="Jetten M.S.M."/>
            <person name="Mascher T."/>
            <person name="Medema M.H."/>
            <person name="Devos D.P."/>
            <person name="Kaster A.-K."/>
            <person name="Ovreas L."/>
            <person name="Rohde M."/>
            <person name="Galperin M.Y."/>
            <person name="Jogler C."/>
        </authorList>
    </citation>
    <scope>NUCLEOTIDE SEQUENCE [LARGE SCALE GENOMIC DNA]</scope>
    <source>
        <strain evidence="4 5">Pla123a</strain>
    </source>
</reference>
<feature type="domain" description="Xylose isomerase-like TIM barrel" evidence="3">
    <location>
        <begin position="58"/>
        <end position="280"/>
    </location>
</feature>
<evidence type="ECO:0000256" key="1">
    <source>
        <dbReference type="ARBA" id="ARBA00023235"/>
    </source>
</evidence>
<name>A0A5C5YLD3_9BACT</name>
<dbReference type="EMBL" id="SJPO01000007">
    <property type="protein sequence ID" value="TWT75609.1"/>
    <property type="molecule type" value="Genomic_DNA"/>
</dbReference>
<dbReference type="SUPFAM" id="SSF51658">
    <property type="entry name" value="Xylose isomerase-like"/>
    <property type="match status" value="1"/>
</dbReference>
<dbReference type="PANTHER" id="PTHR43489:SF7">
    <property type="entry name" value="3-DEHYDRO-D-GULOSIDE 4-EPIMERASE-RELATED"/>
    <property type="match status" value="1"/>
</dbReference>
<comment type="caution">
    <text evidence="4">The sequence shown here is derived from an EMBL/GenBank/DDBJ whole genome shotgun (WGS) entry which is preliminary data.</text>
</comment>
<sequence length="294" mass="32174" precursor="true">MHRRAFLATAAAASATLSTSARVLADISKSSADLATPPIYKAVKWGMINTDGSVLDKFELCKRLGYHGMELVSPGGPTTAEARAATEATGMPVHGLVDMEHWGTRLSSPDAAVRDRGRAILEQALRDAKAYGGDSVLLVPGKVSGPEETHDHVWQRSITEIRKTLPLASRLGVRMLIENVWNGFCETPEQLRDYLDEIDSPWVGSYFDIGNVRKFGPSEDWIRTLAHRIVKLDVKDWGASNGFCKIGDGDVNWPAVREALREIGYSGWATAEVAGGGEERLADISERMDRVLRS</sequence>
<proteinExistence type="predicted"/>
<feature type="signal peptide" evidence="2">
    <location>
        <begin position="1"/>
        <end position="25"/>
    </location>
</feature>
<organism evidence="4 5">
    <name type="scientific">Posidoniimonas polymericola</name>
    <dbReference type="NCBI Taxonomy" id="2528002"/>
    <lineage>
        <taxon>Bacteria</taxon>
        <taxon>Pseudomonadati</taxon>
        <taxon>Planctomycetota</taxon>
        <taxon>Planctomycetia</taxon>
        <taxon>Pirellulales</taxon>
        <taxon>Lacipirellulaceae</taxon>
        <taxon>Posidoniimonas</taxon>
    </lineage>
</organism>
<evidence type="ECO:0000256" key="2">
    <source>
        <dbReference type="SAM" id="SignalP"/>
    </source>
</evidence>
<dbReference type="OrthoDB" id="9782669at2"/>
<protein>
    <submittedName>
        <fullName evidence="4">Fructoselysine 3-epimerase</fullName>
    </submittedName>
</protein>
<dbReference type="InterPro" id="IPR050417">
    <property type="entry name" value="Sugar_Epim/Isomerase"/>
</dbReference>
<dbReference type="AlphaFoldDB" id="A0A5C5YLD3"/>